<evidence type="ECO:0000313" key="8">
    <source>
        <dbReference type="EMBL" id="QNM07404.1"/>
    </source>
</evidence>
<keyword evidence="7" id="KW-0472">Membrane</keyword>
<evidence type="ECO:0000256" key="2">
    <source>
        <dbReference type="ARBA" id="ARBA00022618"/>
    </source>
</evidence>
<feature type="transmembrane region" description="Helical" evidence="7">
    <location>
        <begin position="21"/>
        <end position="40"/>
    </location>
</feature>
<dbReference type="GO" id="GO:0051301">
    <property type="term" value="P:cell division"/>
    <property type="evidence" value="ECO:0007669"/>
    <property type="project" value="UniProtKB-KW"/>
</dbReference>
<dbReference type="EMBL" id="CP060635">
    <property type="protein sequence ID" value="QNM07404.1"/>
    <property type="molecule type" value="Genomic_DNA"/>
</dbReference>
<sequence length="288" mass="32246">MRKRKSNYRKASKKTRRMIRWSVVGVVVLALLLFWGLFYITEVEVVGNTRYTEKEVENMALEGFFAHNSVLLSTFQGHINLDDIPFMESVDVEYLNRNKIRLHVNEKQPIGYVRQEDMDYYFDKDGLVLESLSAAESQSTDDSNSPAAGPAGEDGQAESGGAMSGSKTDTTAFRPALTDVPLITGLNYESVAVGEILPVEDPSVFNTILALTRMIDKYEIQPDSVEFARNQSMTLNYGQVRISLGTDSYLEEKMTRVAAILPKLSGMSGVLHLEDFTDDTQNIIFDQD</sequence>
<organism evidence="8 9">
    <name type="scientific">Wansuia hejianensis</name>
    <dbReference type="NCBI Taxonomy" id="2763667"/>
    <lineage>
        <taxon>Bacteria</taxon>
        <taxon>Bacillati</taxon>
        <taxon>Bacillota</taxon>
        <taxon>Clostridia</taxon>
        <taxon>Lachnospirales</taxon>
        <taxon>Lachnospiraceae</taxon>
        <taxon>Wansuia</taxon>
    </lineage>
</organism>
<evidence type="ECO:0000256" key="1">
    <source>
        <dbReference type="ARBA" id="ARBA00022475"/>
    </source>
</evidence>
<keyword evidence="1" id="KW-1003">Cell membrane</keyword>
<dbReference type="PANTHER" id="PTHR37820">
    <property type="entry name" value="CELL DIVISION PROTEIN DIVIB"/>
    <property type="match status" value="1"/>
</dbReference>
<dbReference type="KEGG" id="whj:H9Q79_10690"/>
<keyword evidence="2" id="KW-0132">Cell division</keyword>
<feature type="compositionally biased region" description="Polar residues" evidence="6">
    <location>
        <begin position="134"/>
        <end position="146"/>
    </location>
</feature>
<evidence type="ECO:0000256" key="5">
    <source>
        <dbReference type="ARBA" id="ARBA00023306"/>
    </source>
</evidence>
<dbReference type="PANTHER" id="PTHR37820:SF1">
    <property type="entry name" value="CELL DIVISION PROTEIN FTSQ"/>
    <property type="match status" value="1"/>
</dbReference>
<evidence type="ECO:0000256" key="6">
    <source>
        <dbReference type="SAM" id="MobiDB-lite"/>
    </source>
</evidence>
<keyword evidence="5" id="KW-0131">Cell cycle</keyword>
<dbReference type="AlphaFoldDB" id="A0A7G9G9C2"/>
<dbReference type="RefSeq" id="WP_249328261.1">
    <property type="nucleotide sequence ID" value="NZ_CP060635.1"/>
</dbReference>
<keyword evidence="4 7" id="KW-1133">Transmembrane helix</keyword>
<feature type="region of interest" description="Disordered" evidence="6">
    <location>
        <begin position="134"/>
        <end position="169"/>
    </location>
</feature>
<accession>A0A7G9G9C2</accession>
<evidence type="ECO:0000313" key="9">
    <source>
        <dbReference type="Proteomes" id="UP000515860"/>
    </source>
</evidence>
<protein>
    <recommendedName>
        <fullName evidence="10">Cell division protein FtsQ</fullName>
    </recommendedName>
</protein>
<keyword evidence="9" id="KW-1185">Reference proteome</keyword>
<dbReference type="Proteomes" id="UP000515860">
    <property type="component" value="Chromosome"/>
</dbReference>
<evidence type="ECO:0008006" key="10">
    <source>
        <dbReference type="Google" id="ProtNLM"/>
    </source>
</evidence>
<keyword evidence="3 7" id="KW-0812">Transmembrane</keyword>
<dbReference type="GO" id="GO:0005886">
    <property type="term" value="C:plasma membrane"/>
    <property type="evidence" value="ECO:0007669"/>
    <property type="project" value="TreeGrafter"/>
</dbReference>
<name>A0A7G9G9C2_9FIRM</name>
<gene>
    <name evidence="8" type="ORF">H9Q79_10690</name>
</gene>
<evidence type="ECO:0000256" key="7">
    <source>
        <dbReference type="SAM" id="Phobius"/>
    </source>
</evidence>
<dbReference type="InterPro" id="IPR050487">
    <property type="entry name" value="FtsQ_DivIB"/>
</dbReference>
<evidence type="ECO:0000256" key="3">
    <source>
        <dbReference type="ARBA" id="ARBA00022692"/>
    </source>
</evidence>
<evidence type="ECO:0000256" key="4">
    <source>
        <dbReference type="ARBA" id="ARBA00022989"/>
    </source>
</evidence>
<proteinExistence type="predicted"/>
<reference evidence="8 9" key="1">
    <citation type="submission" date="2020-08" db="EMBL/GenBank/DDBJ databases">
        <authorList>
            <person name="Liu C."/>
            <person name="Sun Q."/>
        </authorList>
    </citation>
    <scope>NUCLEOTIDE SEQUENCE [LARGE SCALE GENOMIC DNA]</scope>
    <source>
        <strain evidence="8 9">NSJ-29</strain>
    </source>
</reference>